<evidence type="ECO:0000313" key="3">
    <source>
        <dbReference type="EMBL" id="ABK22270.1"/>
    </source>
</evidence>
<accession>A9NNQ9</accession>
<reference evidence="3" key="1">
    <citation type="journal article" date="2008" name="BMC Genomics">
        <title>A conifer genomics resource of 200,000 spruce (Picea spp.) ESTs and 6,464 high-quality, sequence-finished full-length cDNAs for Sitka spruce (Picea sitchensis).</title>
        <authorList>
            <person name="Ralph S.G."/>
            <person name="Chun H.J."/>
            <person name="Kolosova N."/>
            <person name="Cooper D."/>
            <person name="Oddy C."/>
            <person name="Ritland C.E."/>
            <person name="Kirkpatrick R."/>
            <person name="Moore R."/>
            <person name="Barber S."/>
            <person name="Holt R.A."/>
            <person name="Jones S.J."/>
            <person name="Marra M.A."/>
            <person name="Douglas C.J."/>
            <person name="Ritland K."/>
            <person name="Bohlmann J."/>
        </authorList>
    </citation>
    <scope>NUCLEOTIDE SEQUENCE</scope>
    <source>
        <tissue evidence="3">Bark</tissue>
        <tissue evidence="4">Green portion of the leader tissue</tissue>
    </source>
</reference>
<feature type="region of interest" description="Disordered" evidence="1">
    <location>
        <begin position="1"/>
        <end position="25"/>
    </location>
</feature>
<proteinExistence type="evidence at transcript level"/>
<feature type="region of interest" description="Disordered" evidence="1">
    <location>
        <begin position="124"/>
        <end position="146"/>
    </location>
</feature>
<dbReference type="AlphaFoldDB" id="A9NNQ9"/>
<dbReference type="EMBL" id="EF087359">
    <property type="protein sequence ID" value="ABK26603.1"/>
    <property type="molecule type" value="mRNA"/>
</dbReference>
<feature type="domain" description="DUF8204" evidence="2">
    <location>
        <begin position="22"/>
        <end position="114"/>
    </location>
</feature>
<feature type="compositionally biased region" description="Basic and acidic residues" evidence="1">
    <location>
        <begin position="124"/>
        <end position="135"/>
    </location>
</feature>
<evidence type="ECO:0000256" key="1">
    <source>
        <dbReference type="SAM" id="MobiDB-lite"/>
    </source>
</evidence>
<sequence>MAEEEGSEISKEEIRNGAGGSKGRSCKGCLYYSSQLKSNQRNPLCIGFSRALQQVPNYVEPESDIEAASKESRSLSDFKYACVGYSVFADKKDSSSDQQDPQAELPFCVGIELLVDRRASTAVPVHEHAHRKEDTPILPRPPSTYRPPHPIGDEFISRLYRNAGLVAGGVARNLYRIGHYVKDSLDDILYPYRRRPK</sequence>
<organism evidence="3">
    <name type="scientific">Picea sitchensis</name>
    <name type="common">Sitka spruce</name>
    <name type="synonym">Pinus sitchensis</name>
    <dbReference type="NCBI Taxonomy" id="3332"/>
    <lineage>
        <taxon>Eukaryota</taxon>
        <taxon>Viridiplantae</taxon>
        <taxon>Streptophyta</taxon>
        <taxon>Embryophyta</taxon>
        <taxon>Tracheophyta</taxon>
        <taxon>Spermatophyta</taxon>
        <taxon>Pinopsida</taxon>
        <taxon>Pinidae</taxon>
        <taxon>Conifers I</taxon>
        <taxon>Pinales</taxon>
        <taxon>Pinaceae</taxon>
        <taxon>Picea</taxon>
    </lineage>
</organism>
<evidence type="ECO:0000313" key="4">
    <source>
        <dbReference type="EMBL" id="ABK26603.1"/>
    </source>
</evidence>
<dbReference type="Pfam" id="PF26631">
    <property type="entry name" value="DUF8204"/>
    <property type="match status" value="1"/>
</dbReference>
<dbReference type="EMBL" id="EF082919">
    <property type="protein sequence ID" value="ABK22270.1"/>
    <property type="molecule type" value="mRNA"/>
</dbReference>
<name>A9NNQ9_PICSI</name>
<protein>
    <recommendedName>
        <fullName evidence="2">DUF8204 domain-containing protein</fullName>
    </recommendedName>
</protein>
<dbReference type="OMA" id="THAHNRE"/>
<dbReference type="InterPro" id="IPR058517">
    <property type="entry name" value="DUF8204"/>
</dbReference>
<evidence type="ECO:0000259" key="2">
    <source>
        <dbReference type="Pfam" id="PF26631"/>
    </source>
</evidence>
<dbReference type="PANTHER" id="PTHR34566:SF2">
    <property type="entry name" value="ALTERED INHERITANCE OF MITOCHONDRIA PROTEIN"/>
    <property type="match status" value="1"/>
</dbReference>
<dbReference type="PANTHER" id="PTHR34566">
    <property type="entry name" value="ALTERED INHERITANCE OF MITOCHONDRIA PROTEIN"/>
    <property type="match status" value="1"/>
</dbReference>